<dbReference type="RefSeq" id="WP_108632685.1">
    <property type="nucleotide sequence ID" value="NZ_DAMCKI010000029.1"/>
</dbReference>
<dbReference type="SUPFAM" id="SSF56003">
    <property type="entry name" value="Molybdenum cofactor-binding domain"/>
    <property type="match status" value="2"/>
</dbReference>
<sequence length="763" mass="82847">MKILAPFQKRKTDKVNSEIFTVSRRDFLKASGLLTGGLVLGVSFFSCDDKGKKVATVAPNVYLTIGSDGKVTIVAHRSEMGQGIRTSLPLIVADELGADWTKVEIIQAEGDEKKYGNQNTDGSFSVRMFYKPMREAGAIARLLLIRAAAKEWNVGVDQLDTKNGQVIQRESGKKKDFGDLVETAKTLPIPKASEVKLKDRQQFNMIGKETPIIDLHNIVTGKAVFGIDAVVEGMKIAVIKRCPVVGGKVKAVNDSKALAVPGVLKVITIKGAGLPATLSKPLSGVAIIAENTWAAIKARDLLEVEWEMGPNAGYDSARQIEELKQVVAQEGTLRRKRGDFNAAKANAKKIIEHTYIAPYLAHATIEPPCALAVVKNGSCEVWACTQNPQGARDAVATELGIAVDKVKMNVTLLGGGFGRKSKPDFILEAAILAKESGLPIKVQWTREDDIRHDYYHAMSVQRIVATIDNQNKLSGWAHHIANPSISATEDLSVVQPSDGELMLGASDFPYNVPAINIATHDAKAHLRIGWLRSVRNIPQVFAAATMLDEIAEARGIDAVSNALELLGEDRHITFEQELIKTSYPNYGEKIEDYPWDTARMKKVIERVAKLSGWGKSMPAGSALGFAAHKSFLTYVACVVEVNVDQNKKISIPNVYYVVDCGLAVNVDRIKSQFEGGAQFSASLALKSTITVKDGQVEQGNFDGYQIIRMPDSPKQIHVDIIDSDAKPTGVGEPPVPPFTPALCNAIYAATGKRIYTLPIDLSS</sequence>
<evidence type="ECO:0000259" key="1">
    <source>
        <dbReference type="SMART" id="SM01008"/>
    </source>
</evidence>
<dbReference type="Pfam" id="PF02738">
    <property type="entry name" value="MoCoBD_1"/>
    <property type="match status" value="1"/>
</dbReference>
<dbReference type="InterPro" id="IPR012368">
    <property type="entry name" value="OxRdtase_Mopterin-bd_su_IorB"/>
</dbReference>
<dbReference type="InterPro" id="IPR008274">
    <property type="entry name" value="AldOxase/xan_DH_MoCoBD1"/>
</dbReference>
<dbReference type="PROSITE" id="PS51318">
    <property type="entry name" value="TAT"/>
    <property type="match status" value="1"/>
</dbReference>
<dbReference type="InterPro" id="IPR006311">
    <property type="entry name" value="TAT_signal"/>
</dbReference>
<dbReference type="Proteomes" id="UP000250831">
    <property type="component" value="Unassembled WGS sequence"/>
</dbReference>
<evidence type="ECO:0000313" key="2">
    <source>
        <dbReference type="EMBL" id="PUV26394.1"/>
    </source>
</evidence>
<evidence type="ECO:0000313" key="3">
    <source>
        <dbReference type="Proteomes" id="UP000250831"/>
    </source>
</evidence>
<dbReference type="Gene3D" id="3.90.1170.50">
    <property type="entry name" value="Aldehyde oxidase/xanthine dehydrogenase, a/b hammerhead"/>
    <property type="match status" value="1"/>
</dbReference>
<dbReference type="OrthoDB" id="9767994at2"/>
<dbReference type="NCBIfam" id="TIGR01409">
    <property type="entry name" value="TAT_signal_seq"/>
    <property type="match status" value="1"/>
</dbReference>
<accession>A0A363NZZ8</accession>
<reference evidence="2 3" key="1">
    <citation type="submission" date="2018-04" db="EMBL/GenBank/DDBJ databases">
        <title>Sphingobacterium sp. M46 Genome.</title>
        <authorList>
            <person name="Cheng J."/>
            <person name="Li Y."/>
        </authorList>
    </citation>
    <scope>NUCLEOTIDE SEQUENCE [LARGE SCALE GENOMIC DNA]</scope>
    <source>
        <strain evidence="2 3">M46</strain>
    </source>
</reference>
<proteinExistence type="predicted"/>
<dbReference type="InterPro" id="IPR019546">
    <property type="entry name" value="TAT_signal_bac_arc"/>
</dbReference>
<dbReference type="EMBL" id="QCXX01000001">
    <property type="protein sequence ID" value="PUV26394.1"/>
    <property type="molecule type" value="Genomic_DNA"/>
</dbReference>
<dbReference type="InterPro" id="IPR037165">
    <property type="entry name" value="AldOxase/xan_DH_Mopterin-bd_sf"/>
</dbReference>
<organism evidence="2 3">
    <name type="scientific">Sphingobacterium athyrii</name>
    <dbReference type="NCBI Taxonomy" id="2152717"/>
    <lineage>
        <taxon>Bacteria</taxon>
        <taxon>Pseudomonadati</taxon>
        <taxon>Bacteroidota</taxon>
        <taxon>Sphingobacteriia</taxon>
        <taxon>Sphingobacteriales</taxon>
        <taxon>Sphingobacteriaceae</taxon>
        <taxon>Sphingobacterium</taxon>
    </lineage>
</organism>
<dbReference type="PANTHER" id="PTHR47495">
    <property type="entry name" value="ALDEHYDE DEHYDROGENASE"/>
    <property type="match status" value="1"/>
</dbReference>
<dbReference type="PANTHER" id="PTHR47495:SF3">
    <property type="entry name" value="BLR6219 PROTEIN"/>
    <property type="match status" value="1"/>
</dbReference>
<dbReference type="Pfam" id="PF20256">
    <property type="entry name" value="MoCoBD_2"/>
    <property type="match status" value="2"/>
</dbReference>
<keyword evidence="3" id="KW-1185">Reference proteome</keyword>
<name>A0A363NZZ8_9SPHI</name>
<gene>
    <name evidence="2" type="ORF">DCO56_05470</name>
</gene>
<dbReference type="InterPro" id="IPR000674">
    <property type="entry name" value="Ald_Oxase/Xan_DH_a/b"/>
</dbReference>
<dbReference type="PIRSF" id="PIRSF036389">
    <property type="entry name" value="IOR_B"/>
    <property type="match status" value="1"/>
</dbReference>
<dbReference type="Gene3D" id="3.30.365.10">
    <property type="entry name" value="Aldehyde oxidase/xanthine dehydrogenase, molybdopterin binding domain"/>
    <property type="match status" value="4"/>
</dbReference>
<dbReference type="InterPro" id="IPR052516">
    <property type="entry name" value="N-heterocyclic_Hydroxylase"/>
</dbReference>
<dbReference type="SMART" id="SM01008">
    <property type="entry name" value="Ald_Xan_dh_C"/>
    <property type="match status" value="1"/>
</dbReference>
<dbReference type="InterPro" id="IPR046867">
    <property type="entry name" value="AldOxase/xan_DH_MoCoBD2"/>
</dbReference>
<dbReference type="AlphaFoldDB" id="A0A363NZZ8"/>
<dbReference type="GO" id="GO:0016491">
    <property type="term" value="F:oxidoreductase activity"/>
    <property type="evidence" value="ECO:0007669"/>
    <property type="project" value="InterPro"/>
</dbReference>
<protein>
    <submittedName>
        <fullName evidence="2">Isoquinoline 1-oxidoreductase</fullName>
    </submittedName>
</protein>
<feature type="domain" description="Aldehyde oxidase/xanthine dehydrogenase a/b hammerhead" evidence="1">
    <location>
        <begin position="220"/>
        <end position="310"/>
    </location>
</feature>
<comment type="caution">
    <text evidence="2">The sequence shown here is derived from an EMBL/GenBank/DDBJ whole genome shotgun (WGS) entry which is preliminary data.</text>
</comment>